<dbReference type="RefSeq" id="WP_073587482.1">
    <property type="nucleotide sequence ID" value="NZ_FRFD01000003.1"/>
</dbReference>
<feature type="transmembrane region" description="Helical" evidence="2">
    <location>
        <begin position="313"/>
        <end position="337"/>
    </location>
</feature>
<name>A0A1M7Y0E9_9FIRM</name>
<dbReference type="PROSITE" id="PS50943">
    <property type="entry name" value="HTH_CROC1"/>
    <property type="match status" value="1"/>
</dbReference>
<dbReference type="Gene3D" id="1.10.260.40">
    <property type="entry name" value="lambda repressor-like DNA-binding domains"/>
    <property type="match status" value="1"/>
</dbReference>
<organism evidence="4 5">
    <name type="scientific">Anaerocolumna xylanovorans DSM 12503</name>
    <dbReference type="NCBI Taxonomy" id="1121345"/>
    <lineage>
        <taxon>Bacteria</taxon>
        <taxon>Bacillati</taxon>
        <taxon>Bacillota</taxon>
        <taxon>Clostridia</taxon>
        <taxon>Lachnospirales</taxon>
        <taxon>Lachnospiraceae</taxon>
        <taxon>Anaerocolumna</taxon>
    </lineage>
</organism>
<dbReference type="AlphaFoldDB" id="A0A1M7Y0E9"/>
<accession>A0A1M7Y0E9</accession>
<reference evidence="4 5" key="1">
    <citation type="submission" date="2016-12" db="EMBL/GenBank/DDBJ databases">
        <authorList>
            <person name="Song W.-J."/>
            <person name="Kurnit D.M."/>
        </authorList>
    </citation>
    <scope>NUCLEOTIDE SEQUENCE [LARGE SCALE GENOMIC DNA]</scope>
    <source>
        <strain evidence="4 5">DSM 12503</strain>
    </source>
</reference>
<keyword evidence="2" id="KW-0472">Membrane</keyword>
<gene>
    <name evidence="4" type="ORF">SAMN02745217_00821</name>
</gene>
<proteinExistence type="predicted"/>
<feature type="transmembrane region" description="Helical" evidence="2">
    <location>
        <begin position="262"/>
        <end position="280"/>
    </location>
</feature>
<dbReference type="PANTHER" id="PTHR46558:SF4">
    <property type="entry name" value="DNA-BIDING PHAGE PROTEIN"/>
    <property type="match status" value="1"/>
</dbReference>
<keyword evidence="2" id="KW-0812">Transmembrane</keyword>
<keyword evidence="5" id="KW-1185">Reference proteome</keyword>
<dbReference type="CDD" id="cd00093">
    <property type="entry name" value="HTH_XRE"/>
    <property type="match status" value="1"/>
</dbReference>
<protein>
    <submittedName>
        <fullName evidence="4">Helix-turn-helix domain-containing protein</fullName>
    </submittedName>
</protein>
<dbReference type="GO" id="GO:0003677">
    <property type="term" value="F:DNA binding"/>
    <property type="evidence" value="ECO:0007669"/>
    <property type="project" value="UniProtKB-KW"/>
</dbReference>
<keyword evidence="2" id="KW-1133">Transmembrane helix</keyword>
<dbReference type="PANTHER" id="PTHR46558">
    <property type="entry name" value="TRACRIPTIONAL REGULATORY PROTEIN-RELATED-RELATED"/>
    <property type="match status" value="1"/>
</dbReference>
<dbReference type="SMART" id="SM00530">
    <property type="entry name" value="HTH_XRE"/>
    <property type="match status" value="1"/>
</dbReference>
<keyword evidence="1" id="KW-0238">DNA-binding</keyword>
<evidence type="ECO:0000313" key="4">
    <source>
        <dbReference type="EMBL" id="SHO45090.1"/>
    </source>
</evidence>
<dbReference type="STRING" id="1121345.SAMN02745217_00821"/>
<feature type="transmembrane region" description="Helical" evidence="2">
    <location>
        <begin position="94"/>
        <end position="113"/>
    </location>
</feature>
<feature type="transmembrane region" description="Helical" evidence="2">
    <location>
        <begin position="173"/>
        <end position="195"/>
    </location>
</feature>
<dbReference type="InterPro" id="IPR010982">
    <property type="entry name" value="Lambda_DNA-bd_dom_sf"/>
</dbReference>
<feature type="transmembrane region" description="Helical" evidence="2">
    <location>
        <begin position="234"/>
        <end position="255"/>
    </location>
</feature>
<dbReference type="Proteomes" id="UP000184612">
    <property type="component" value="Unassembled WGS sequence"/>
</dbReference>
<feature type="transmembrane region" description="Helical" evidence="2">
    <location>
        <begin position="207"/>
        <end position="228"/>
    </location>
</feature>
<evidence type="ECO:0000313" key="5">
    <source>
        <dbReference type="Proteomes" id="UP000184612"/>
    </source>
</evidence>
<dbReference type="EMBL" id="FRFD01000003">
    <property type="protein sequence ID" value="SHO45090.1"/>
    <property type="molecule type" value="Genomic_DNA"/>
</dbReference>
<feature type="transmembrane region" description="Helical" evidence="2">
    <location>
        <begin position="119"/>
        <end position="139"/>
    </location>
</feature>
<sequence>MENKKTFGEYVSKRRKEMGLTQKEFAEKLYVTESAISKWERGISYPDITLIHDICEALGISEHELLTASDDTQSRNSEKLAKKYIRLVNTYRNVLIFLYGISLLTCFICNIAVQHKLSWFFIVLASELIAVSLTLVPLIVPDKKALITLGSFTLSLSLLLLICNLYTGGDWFIIAFVSFIFGMSLVFLPFVLYMVYLPSILLDKKALLYFSAESLLLILLLFLCNLYTNGSWFVNIALPVAGVSLLLPWGFMLIIRYTHINAFFKCAGCFALTAAFHYTIQNFLHFILKDGNSTSVFQFDFSTWNDITINGNINMIVFFVLLLVAVTFFIAGIVNYINMSRPNRANQG</sequence>
<dbReference type="SUPFAM" id="SSF47413">
    <property type="entry name" value="lambda repressor-like DNA-binding domains"/>
    <property type="match status" value="1"/>
</dbReference>
<evidence type="ECO:0000259" key="3">
    <source>
        <dbReference type="PROSITE" id="PS50943"/>
    </source>
</evidence>
<feature type="transmembrane region" description="Helical" evidence="2">
    <location>
        <begin position="146"/>
        <end position="167"/>
    </location>
</feature>
<dbReference type="InterPro" id="IPR001387">
    <property type="entry name" value="Cro/C1-type_HTH"/>
</dbReference>
<evidence type="ECO:0000256" key="2">
    <source>
        <dbReference type="SAM" id="Phobius"/>
    </source>
</evidence>
<evidence type="ECO:0000256" key="1">
    <source>
        <dbReference type="ARBA" id="ARBA00023125"/>
    </source>
</evidence>
<feature type="domain" description="HTH cro/C1-type" evidence="3">
    <location>
        <begin position="11"/>
        <end position="65"/>
    </location>
</feature>
<dbReference type="Pfam" id="PF01381">
    <property type="entry name" value="HTH_3"/>
    <property type="match status" value="1"/>
</dbReference>